<evidence type="ECO:0000313" key="12">
    <source>
        <dbReference type="EMBL" id="SVB69015.1"/>
    </source>
</evidence>
<evidence type="ECO:0000256" key="10">
    <source>
        <dbReference type="SAM" id="MobiDB-lite"/>
    </source>
</evidence>
<evidence type="ECO:0000256" key="6">
    <source>
        <dbReference type="ARBA" id="ARBA00022927"/>
    </source>
</evidence>
<feature type="transmembrane region" description="Helical" evidence="11">
    <location>
        <begin position="58"/>
        <end position="75"/>
    </location>
</feature>
<evidence type="ECO:0000256" key="4">
    <source>
        <dbReference type="ARBA" id="ARBA00022475"/>
    </source>
</evidence>
<name>A0A382G2L0_9ZZZZ</name>
<dbReference type="NCBIfam" id="TIGR00810">
    <property type="entry name" value="secG"/>
    <property type="match status" value="1"/>
</dbReference>
<keyword evidence="9 11" id="KW-0472">Membrane</keyword>
<keyword evidence="6" id="KW-0653">Protein transport</keyword>
<proteinExistence type="inferred from homology"/>
<evidence type="ECO:0000256" key="5">
    <source>
        <dbReference type="ARBA" id="ARBA00022692"/>
    </source>
</evidence>
<keyword evidence="8" id="KW-0811">Translocation</keyword>
<keyword evidence="7 11" id="KW-1133">Transmembrane helix</keyword>
<dbReference type="PANTHER" id="PTHR34182:SF1">
    <property type="entry name" value="PROTEIN-EXPORT MEMBRANE PROTEIN SECG"/>
    <property type="match status" value="1"/>
</dbReference>
<evidence type="ECO:0000256" key="3">
    <source>
        <dbReference type="ARBA" id="ARBA00022448"/>
    </source>
</evidence>
<evidence type="ECO:0000256" key="1">
    <source>
        <dbReference type="ARBA" id="ARBA00004651"/>
    </source>
</evidence>
<feature type="region of interest" description="Disordered" evidence="10">
    <location>
        <begin position="85"/>
        <end position="148"/>
    </location>
</feature>
<dbReference type="PRINTS" id="PR01651">
    <property type="entry name" value="SECGEXPORT"/>
</dbReference>
<accession>A0A382G2L0</accession>
<dbReference type="Pfam" id="PF03840">
    <property type="entry name" value="SecG"/>
    <property type="match status" value="1"/>
</dbReference>
<dbReference type="GO" id="GO:0065002">
    <property type="term" value="P:intracellular protein transmembrane transport"/>
    <property type="evidence" value="ECO:0007669"/>
    <property type="project" value="TreeGrafter"/>
</dbReference>
<dbReference type="GO" id="GO:0043952">
    <property type="term" value="P:protein transport by the Sec complex"/>
    <property type="evidence" value="ECO:0007669"/>
    <property type="project" value="TreeGrafter"/>
</dbReference>
<gene>
    <name evidence="12" type="ORF">METZ01_LOCUS221869</name>
</gene>
<dbReference type="GO" id="GO:0009306">
    <property type="term" value="P:protein secretion"/>
    <property type="evidence" value="ECO:0007669"/>
    <property type="project" value="InterPro"/>
</dbReference>
<reference evidence="12" key="1">
    <citation type="submission" date="2018-05" db="EMBL/GenBank/DDBJ databases">
        <authorList>
            <person name="Lanie J.A."/>
            <person name="Ng W.-L."/>
            <person name="Kazmierczak K.M."/>
            <person name="Andrzejewski T.M."/>
            <person name="Davidsen T.M."/>
            <person name="Wayne K.J."/>
            <person name="Tettelin H."/>
            <person name="Glass J.I."/>
            <person name="Rusch D."/>
            <person name="Podicherti R."/>
            <person name="Tsui H.-C.T."/>
            <person name="Winkler M.E."/>
        </authorList>
    </citation>
    <scope>NUCLEOTIDE SEQUENCE</scope>
</reference>
<evidence type="ECO:0000256" key="7">
    <source>
        <dbReference type="ARBA" id="ARBA00022989"/>
    </source>
</evidence>
<evidence type="ECO:0000256" key="11">
    <source>
        <dbReference type="SAM" id="Phobius"/>
    </source>
</evidence>
<evidence type="ECO:0000256" key="2">
    <source>
        <dbReference type="ARBA" id="ARBA00008445"/>
    </source>
</evidence>
<dbReference type="EMBL" id="UINC01053010">
    <property type="protein sequence ID" value="SVB69015.1"/>
    <property type="molecule type" value="Genomic_DNA"/>
</dbReference>
<feature type="transmembrane region" description="Helical" evidence="11">
    <location>
        <begin position="7"/>
        <end position="27"/>
    </location>
</feature>
<evidence type="ECO:0000256" key="8">
    <source>
        <dbReference type="ARBA" id="ARBA00023010"/>
    </source>
</evidence>
<comment type="subcellular location">
    <subcellularLocation>
        <location evidence="1">Cell membrane</location>
        <topology evidence="1">Multi-pass membrane protein</topology>
    </subcellularLocation>
</comment>
<dbReference type="PANTHER" id="PTHR34182">
    <property type="entry name" value="PROTEIN-EXPORT MEMBRANE PROTEIN SECG"/>
    <property type="match status" value="1"/>
</dbReference>
<protein>
    <recommendedName>
        <fullName evidence="13">Protein-export membrane protein SecG</fullName>
    </recommendedName>
</protein>
<sequence>MDILNKFLTVILFLNCLFMILLVLVQLPKKEAGLGTAFGGGATDALFGAGAGNVLTKLTKWCAILFLVLCLVLSLECMNPQRLKEGQGSSIKAGGARQPIQNKPGQGPGTGLPTSTKNLPAEIPDTNSSTTPKKTSETKDKEPEAEKK</sequence>
<dbReference type="GO" id="GO:0015450">
    <property type="term" value="F:protein-transporting ATPase activity"/>
    <property type="evidence" value="ECO:0007669"/>
    <property type="project" value="InterPro"/>
</dbReference>
<evidence type="ECO:0000256" key="9">
    <source>
        <dbReference type="ARBA" id="ARBA00023136"/>
    </source>
</evidence>
<dbReference type="InterPro" id="IPR004692">
    <property type="entry name" value="SecG"/>
</dbReference>
<feature type="compositionally biased region" description="Low complexity" evidence="10">
    <location>
        <begin position="124"/>
        <end position="133"/>
    </location>
</feature>
<dbReference type="AlphaFoldDB" id="A0A382G2L0"/>
<evidence type="ECO:0008006" key="13">
    <source>
        <dbReference type="Google" id="ProtNLM"/>
    </source>
</evidence>
<comment type="similarity">
    <text evidence="2">Belongs to the SecG family.</text>
</comment>
<dbReference type="GO" id="GO:0005886">
    <property type="term" value="C:plasma membrane"/>
    <property type="evidence" value="ECO:0007669"/>
    <property type="project" value="UniProtKB-SubCell"/>
</dbReference>
<organism evidence="12">
    <name type="scientific">marine metagenome</name>
    <dbReference type="NCBI Taxonomy" id="408172"/>
    <lineage>
        <taxon>unclassified sequences</taxon>
        <taxon>metagenomes</taxon>
        <taxon>ecological metagenomes</taxon>
    </lineage>
</organism>
<keyword evidence="5 11" id="KW-0812">Transmembrane</keyword>
<feature type="compositionally biased region" description="Basic and acidic residues" evidence="10">
    <location>
        <begin position="134"/>
        <end position="148"/>
    </location>
</feature>
<keyword evidence="4" id="KW-1003">Cell membrane</keyword>
<keyword evidence="3" id="KW-0813">Transport</keyword>